<feature type="transmembrane region" description="Helical" evidence="12">
    <location>
        <begin position="256"/>
        <end position="276"/>
    </location>
</feature>
<dbReference type="EMBL" id="MVGJ01000095">
    <property type="protein sequence ID" value="OOL80049.1"/>
    <property type="molecule type" value="Genomic_DNA"/>
</dbReference>
<dbReference type="SUPFAM" id="SSF55604">
    <property type="entry name" value="Glucose permease domain IIB"/>
    <property type="match status" value="1"/>
</dbReference>
<organism evidence="16 18">
    <name type="scientific">Enterococcus faecium</name>
    <name type="common">Streptococcus faecium</name>
    <dbReference type="NCBI Taxonomy" id="1352"/>
    <lineage>
        <taxon>Bacteria</taxon>
        <taxon>Bacillati</taxon>
        <taxon>Bacillota</taxon>
        <taxon>Bacilli</taxon>
        <taxon>Lactobacillales</taxon>
        <taxon>Enterococcaceae</taxon>
        <taxon>Enterococcus</taxon>
    </lineage>
</organism>
<evidence type="ECO:0000256" key="8">
    <source>
        <dbReference type="ARBA" id="ARBA00022777"/>
    </source>
</evidence>
<keyword evidence="2" id="KW-0813">Transport</keyword>
<feature type="transmembrane region" description="Helical" evidence="12">
    <location>
        <begin position="372"/>
        <end position="392"/>
    </location>
</feature>
<evidence type="ECO:0000256" key="7">
    <source>
        <dbReference type="ARBA" id="ARBA00022692"/>
    </source>
</evidence>
<feature type="transmembrane region" description="Helical" evidence="12">
    <location>
        <begin position="398"/>
        <end position="418"/>
    </location>
</feature>
<dbReference type="PANTHER" id="PTHR30175:SF7">
    <property type="entry name" value="NEGATIVE REGULATOR OF SACY ACTIVITY"/>
    <property type="match status" value="1"/>
</dbReference>
<dbReference type="GO" id="GO:0016301">
    <property type="term" value="F:kinase activity"/>
    <property type="evidence" value="ECO:0007669"/>
    <property type="project" value="UniProtKB-KW"/>
</dbReference>
<evidence type="ECO:0000256" key="11">
    <source>
        <dbReference type="PROSITE-ProRule" id="PRU00421"/>
    </source>
</evidence>
<dbReference type="InterPro" id="IPR003352">
    <property type="entry name" value="PTS_EIIC"/>
</dbReference>
<accession>A0A132Z0Y1</accession>
<evidence type="ECO:0000256" key="3">
    <source>
        <dbReference type="ARBA" id="ARBA00022475"/>
    </source>
</evidence>
<evidence type="ECO:0000313" key="16">
    <source>
        <dbReference type="EMBL" id="OOL80049.1"/>
    </source>
</evidence>
<dbReference type="InterPro" id="IPR013013">
    <property type="entry name" value="PTS_EIIC_1"/>
</dbReference>
<dbReference type="Proteomes" id="UP000191171">
    <property type="component" value="Unassembled WGS sequence"/>
</dbReference>
<dbReference type="GO" id="GO:0009401">
    <property type="term" value="P:phosphoenolpyruvate-dependent sugar phosphotransferase system"/>
    <property type="evidence" value="ECO:0007669"/>
    <property type="project" value="UniProtKB-KW"/>
</dbReference>
<keyword evidence="9 12" id="KW-1133">Transmembrane helix</keyword>
<evidence type="ECO:0000256" key="12">
    <source>
        <dbReference type="SAM" id="Phobius"/>
    </source>
</evidence>
<evidence type="ECO:0000256" key="2">
    <source>
        <dbReference type="ARBA" id="ARBA00022448"/>
    </source>
</evidence>
<feature type="active site" description="Phosphocysteine intermediate; for EIIB activity" evidence="11">
    <location>
        <position position="26"/>
    </location>
</feature>
<dbReference type="GO" id="GO:0008982">
    <property type="term" value="F:protein-N(PI)-phosphohistidine-sugar phosphotransferase activity"/>
    <property type="evidence" value="ECO:0007669"/>
    <property type="project" value="InterPro"/>
</dbReference>
<dbReference type="GO" id="GO:0005886">
    <property type="term" value="C:plasma membrane"/>
    <property type="evidence" value="ECO:0007669"/>
    <property type="project" value="UniProtKB-SubCell"/>
</dbReference>
<dbReference type="RefSeq" id="WP_002289221.1">
    <property type="nucleotide sequence ID" value="NZ_AP026566.1"/>
</dbReference>
<feature type="transmembrane region" description="Helical" evidence="12">
    <location>
        <begin position="113"/>
        <end position="134"/>
    </location>
</feature>
<sequence length="489" mass="53239">MDYKKIAEDVLENVGGKENISSATHCITRLRLILKDKSKANMEMLEEIEGAKGVLFNSGQLQVIFGTGIIEKVYKEFVELTGAKEVSVSEMKDEGVNNSGNRLQRAFKVFSDIFIPIIPAFIGAAMVLGIRSLITTPGMFGMDGSFADHNVFLNDLSKFLGIIATTFDYLPVLVMYSATKRFGGNPILGLLVGFVMIHPGLANRNDFVMGTIKPDYWHLFGLSIPAVAFQGGVFPAILTSWFLAKVEKITNKYSPQVLAYILVPTVTIVLANFALFLVFGPLGNFIGNVLGGIIDFLYMKMGAFGAFVFAGALQPLVVTGTQHAIQGIEANLVATTGFNYIQPIWSVSIIAQGGGCIGMYLLFKKKSKDRDIAISSFIPTLVGITEPAIFAVNLKYSIVPFVCSFIGAGFGGAFMKIFDVKAIGQGLTVLPGLTIANPVLPYIFGNLIAFILPIIFILAYDKYKVFIPEAKHRKFAEKTDSKKLPVQVK</sequence>
<proteinExistence type="predicted"/>
<evidence type="ECO:0000256" key="10">
    <source>
        <dbReference type="ARBA" id="ARBA00023136"/>
    </source>
</evidence>
<dbReference type="InterPro" id="IPR001996">
    <property type="entry name" value="PTS_IIB_1"/>
</dbReference>
<dbReference type="PANTHER" id="PTHR30175">
    <property type="entry name" value="PHOSPHOTRANSFERASE SYSTEM TRANSPORT PROTEIN"/>
    <property type="match status" value="1"/>
</dbReference>
<feature type="domain" description="PTS EIIB type-1" evidence="13">
    <location>
        <begin position="4"/>
        <end position="87"/>
    </location>
</feature>
<dbReference type="Proteomes" id="UP000070452">
    <property type="component" value="Unassembled WGS sequence"/>
</dbReference>
<feature type="transmembrane region" description="Helical" evidence="12">
    <location>
        <begin position="222"/>
        <end position="244"/>
    </location>
</feature>
<dbReference type="Pfam" id="PF00367">
    <property type="entry name" value="PTS_EIIB"/>
    <property type="match status" value="1"/>
</dbReference>
<evidence type="ECO:0000256" key="6">
    <source>
        <dbReference type="ARBA" id="ARBA00022683"/>
    </source>
</evidence>
<evidence type="ECO:0000256" key="9">
    <source>
        <dbReference type="ARBA" id="ARBA00022989"/>
    </source>
</evidence>
<keyword evidence="4" id="KW-0762">Sugar transport</keyword>
<dbReference type="GO" id="GO:0090589">
    <property type="term" value="F:protein-phosphocysteine-trehalose phosphotransferase system transporter activity"/>
    <property type="evidence" value="ECO:0007669"/>
    <property type="project" value="TreeGrafter"/>
</dbReference>
<dbReference type="PROSITE" id="PS51098">
    <property type="entry name" value="PTS_EIIB_TYPE_1"/>
    <property type="match status" value="1"/>
</dbReference>
<dbReference type="PROSITE" id="PS51103">
    <property type="entry name" value="PTS_EIIC_TYPE_1"/>
    <property type="match status" value="1"/>
</dbReference>
<dbReference type="InterPro" id="IPR018113">
    <property type="entry name" value="PTrfase_EIIB_Cys"/>
</dbReference>
<evidence type="ECO:0000259" key="13">
    <source>
        <dbReference type="PROSITE" id="PS51098"/>
    </source>
</evidence>
<dbReference type="PATRIC" id="fig|1352.1358.peg.1318"/>
<comment type="caution">
    <text evidence="16">The sequence shown here is derived from an EMBL/GenBank/DDBJ whole genome shotgun (WGS) entry which is preliminary data.</text>
</comment>
<evidence type="ECO:0000313" key="17">
    <source>
        <dbReference type="Proteomes" id="UP000070452"/>
    </source>
</evidence>
<feature type="transmembrane region" description="Helical" evidence="12">
    <location>
        <begin position="439"/>
        <end position="460"/>
    </location>
</feature>
<feature type="domain" description="PTS EIIC type-1" evidence="14">
    <location>
        <begin position="108"/>
        <end position="484"/>
    </location>
</feature>
<comment type="subcellular location">
    <subcellularLocation>
        <location evidence="1">Cell membrane</location>
        <topology evidence="1">Multi-pass membrane protein</topology>
    </subcellularLocation>
</comment>
<dbReference type="EMBL" id="LRHK01000001">
    <property type="protein sequence ID" value="KWX18806.1"/>
    <property type="molecule type" value="Genomic_DNA"/>
</dbReference>
<dbReference type="NCBIfam" id="TIGR00826">
    <property type="entry name" value="EIIB_glc"/>
    <property type="match status" value="1"/>
</dbReference>
<feature type="transmembrane region" description="Helical" evidence="12">
    <location>
        <begin position="159"/>
        <end position="178"/>
    </location>
</feature>
<keyword evidence="7 12" id="KW-0812">Transmembrane</keyword>
<dbReference type="PROSITE" id="PS01035">
    <property type="entry name" value="PTS_EIIB_TYPE_1_CYS"/>
    <property type="match status" value="1"/>
</dbReference>
<keyword evidence="10 12" id="KW-0472">Membrane</keyword>
<keyword evidence="3" id="KW-1003">Cell membrane</keyword>
<dbReference type="CDD" id="cd00212">
    <property type="entry name" value="PTS_IIB_glc"/>
    <property type="match status" value="1"/>
</dbReference>
<evidence type="ECO:0000259" key="14">
    <source>
        <dbReference type="PROSITE" id="PS51103"/>
    </source>
</evidence>
<dbReference type="Pfam" id="PF02378">
    <property type="entry name" value="PTS_EIIC"/>
    <property type="match status" value="1"/>
</dbReference>
<evidence type="ECO:0000313" key="18">
    <source>
        <dbReference type="Proteomes" id="UP000191171"/>
    </source>
</evidence>
<keyword evidence="5" id="KW-0808">Transferase</keyword>
<reference evidence="16 18" key="2">
    <citation type="submission" date="2017-02" db="EMBL/GenBank/DDBJ databases">
        <title>Clonality and virulence of isolates of VRE in Hematopoietic Stem Cell Transplanted (HSCT) patients.</title>
        <authorList>
            <person name="Marchi A.P."/>
            <person name="Martins R.C."/>
            <person name="Marie S.K."/>
            <person name="Levin A.S."/>
            <person name="Costa S.F."/>
        </authorList>
    </citation>
    <scope>NUCLEOTIDE SEQUENCE [LARGE SCALE GENOMIC DNA]</scope>
    <source>
        <strain evidence="16 18">LIM1759</strain>
    </source>
</reference>
<dbReference type="FunFam" id="3.30.1360.60:FF:000001">
    <property type="entry name" value="PTS system glucose-specific IIBC component PtsG"/>
    <property type="match status" value="1"/>
</dbReference>
<dbReference type="Gene3D" id="3.30.1360.60">
    <property type="entry name" value="Glucose permease domain IIB"/>
    <property type="match status" value="1"/>
</dbReference>
<evidence type="ECO:0000313" key="15">
    <source>
        <dbReference type="EMBL" id="KWX18806.1"/>
    </source>
</evidence>
<keyword evidence="6" id="KW-0598">Phosphotransferase system</keyword>
<protein>
    <submittedName>
        <fullName evidence="16">PTS beta-glucoside transporter subunit EIIBCA</fullName>
    </submittedName>
</protein>
<keyword evidence="8" id="KW-0418">Kinase</keyword>
<gene>
    <name evidence="15" type="ORF">AWT83_10130</name>
    <name evidence="16" type="ORF">B1P95_13215</name>
</gene>
<evidence type="ECO:0000256" key="4">
    <source>
        <dbReference type="ARBA" id="ARBA00022597"/>
    </source>
</evidence>
<name>A0A132Z0Y1_ENTFC</name>
<feature type="transmembrane region" description="Helical" evidence="12">
    <location>
        <begin position="185"/>
        <end position="202"/>
    </location>
</feature>
<dbReference type="InterPro" id="IPR036878">
    <property type="entry name" value="Glu_permease_IIB"/>
</dbReference>
<feature type="transmembrane region" description="Helical" evidence="12">
    <location>
        <begin position="345"/>
        <end position="363"/>
    </location>
</feature>
<evidence type="ECO:0000256" key="5">
    <source>
        <dbReference type="ARBA" id="ARBA00022679"/>
    </source>
</evidence>
<dbReference type="InterPro" id="IPR050558">
    <property type="entry name" value="PTS_Sugar-Specific_Components"/>
</dbReference>
<evidence type="ECO:0000256" key="1">
    <source>
        <dbReference type="ARBA" id="ARBA00004651"/>
    </source>
</evidence>
<reference evidence="15 17" key="1">
    <citation type="submission" date="2016-01" db="EMBL/GenBank/DDBJ databases">
        <title>Molecular Mechanisms for transfer of large genomic segments between Enterococcus faecium strains.</title>
        <authorList>
            <person name="Garcia-Solache M.A."/>
            <person name="Lebreton F."/>
            <person name="Mclaughlin R.E."/>
            <person name="Whiteaker J.D."/>
            <person name="Gilmore M.S."/>
            <person name="Rice L.B."/>
        </authorList>
    </citation>
    <scope>NUCLEOTIDE SEQUENCE [LARGE SCALE GENOMIC DNA]</scope>
    <source>
        <strain evidence="15 17">D344RRF x C68</strain>
    </source>
</reference>
<dbReference type="GO" id="GO:0015771">
    <property type="term" value="P:trehalose transport"/>
    <property type="evidence" value="ECO:0007669"/>
    <property type="project" value="TreeGrafter"/>
</dbReference>
<dbReference type="AlphaFoldDB" id="A0A132Z0Y1"/>